<evidence type="ECO:0000256" key="6">
    <source>
        <dbReference type="SAM" id="MobiDB-lite"/>
    </source>
</evidence>
<protein>
    <recommendedName>
        <fullName evidence="5">Pescadillo homolog</fullName>
    </recommendedName>
    <alternativeName>
        <fullName evidence="5">Nucleolar protein 7 homolog</fullName>
    </alternativeName>
</protein>
<reference evidence="8" key="1">
    <citation type="submission" date="2020-03" db="EMBL/GenBank/DDBJ databases">
        <title>FDA dAtabase for Regulatory Grade micrObial Sequences (FDA-ARGOS): Supporting development and validation of Infectious Disease Dx tests.</title>
        <authorList>
            <person name="Campos J."/>
            <person name="Goldberg B."/>
            <person name="Tallon L."/>
            <person name="Sadzewicz L."/>
            <person name="Vavikolanu K."/>
            <person name="Mehta A."/>
            <person name="Aluvathingal J."/>
            <person name="Nadendla S."/>
            <person name="Nandy P."/>
            <person name="Geyer C."/>
            <person name="Yan Y."/>
            <person name="Sichtig H."/>
        </authorList>
    </citation>
    <scope>NUCLEOTIDE SEQUENCE [LARGE SCALE GENOMIC DNA]</scope>
    <source>
        <strain evidence="8">FDAARGOS_652</strain>
    </source>
</reference>
<dbReference type="OrthoDB" id="10264910at2759"/>
<dbReference type="GO" id="GO:0070180">
    <property type="term" value="F:large ribosomal subunit rRNA binding"/>
    <property type="evidence" value="ECO:0007669"/>
    <property type="project" value="EnsemblFungi"/>
</dbReference>
<evidence type="ECO:0000256" key="5">
    <source>
        <dbReference type="HAMAP-Rule" id="MF_03028"/>
    </source>
</evidence>
<feature type="region of interest" description="Disordered" evidence="6">
    <location>
        <begin position="470"/>
        <end position="595"/>
    </location>
</feature>
<evidence type="ECO:0000313" key="8">
    <source>
        <dbReference type="EMBL" id="KAF6050950.1"/>
    </source>
</evidence>
<dbReference type="Gene3D" id="3.40.50.10190">
    <property type="entry name" value="BRCT domain"/>
    <property type="match status" value="1"/>
</dbReference>
<dbReference type="Pfam" id="PF16589">
    <property type="entry name" value="BRCT_2"/>
    <property type="match status" value="1"/>
</dbReference>
<dbReference type="GO" id="GO:0000462">
    <property type="term" value="P:maturation of SSU-rRNA from tricistronic rRNA transcript (SSU-rRNA, 5.8S rRNA, LSU-rRNA)"/>
    <property type="evidence" value="ECO:0007669"/>
    <property type="project" value="EnsemblFungi"/>
</dbReference>
<comment type="caution">
    <text evidence="8">The sequence shown here is derived from an EMBL/GenBank/DDBJ whole genome shotgun (WGS) entry which is preliminary data.</text>
</comment>
<feature type="region of interest" description="Disordered" evidence="6">
    <location>
        <begin position="275"/>
        <end position="354"/>
    </location>
</feature>
<comment type="subcellular location">
    <subcellularLocation>
        <location evidence="5">Nucleus</location>
        <location evidence="5">Nucleolus</location>
    </subcellularLocation>
    <subcellularLocation>
        <location evidence="5">Nucleus</location>
        <location evidence="5">Nucleoplasm</location>
    </subcellularLocation>
</comment>
<evidence type="ECO:0000256" key="1">
    <source>
        <dbReference type="ARBA" id="ARBA00022517"/>
    </source>
</evidence>
<keyword evidence="4 5" id="KW-0539">Nucleus</keyword>
<dbReference type="EMBL" id="JABWAB010000005">
    <property type="protein sequence ID" value="KAF6050950.1"/>
    <property type="molecule type" value="Genomic_DNA"/>
</dbReference>
<dbReference type="PANTHER" id="PTHR12221">
    <property type="entry name" value="PESCADILLO - RELATED"/>
    <property type="match status" value="1"/>
</dbReference>
<sequence>MARIKRKGTSGNAKNFITRTQAIKRLQISLADFRRLCIFKGIYPREPRNKKKANKGSTAPVTFYYTKDIQYLLHEPVLDKFRQHKTFAKKLQRALGKGEISSASKLEQHRPRYKLNHIIKERYPTFLDALRDLDDPLNMLFLFSNMPATDRVSTKVVGDAEKLCNQWLAYIAKERLLKKVFVSIKGVYYQATVKGQEIRWLIPYKFPTNIPTDVDFRIMLTFLEFYSTLLNFVMYKLYNESGLIYPPHIDMTKLKGVGGLTSYVLQSKDGKKNTNNSVLLKQQTTEENNEVGKELSQSEIDRALKADQKTSNEGAQDGAVDVDDAAAGEEEEEEEANVEEVELDNFQDNSTTKSADTLIQPSKFSSPTSQLFSKFIFYIGREVPLDILEFVILSCGGTVISEISLDDLKINDPKAYNQLNLDSITHQIVDRNKVLSKVPGRTYIQPQWVFDCVNKQELISVGPYAPGETLPPHLSPWGDAGGYDPHAETEAKAQKSGEGGEEENEQDDDDEEEEEEEIEVESGDEDQDENDDEEEEEEEDEEEDEDLKAQKELEMEVAGEKYSDLKQQQQEEPKSKKQKTKPSTSSTEDEEAKELAKIMMTNKQKKLYKKMQYGIEKKETRNKELTKKRKQLDKKKKQLQNIQ</sequence>
<dbReference type="GO" id="GO:0005654">
    <property type="term" value="C:nucleoplasm"/>
    <property type="evidence" value="ECO:0007669"/>
    <property type="project" value="UniProtKB-SubCell"/>
</dbReference>
<evidence type="ECO:0000256" key="3">
    <source>
        <dbReference type="ARBA" id="ARBA00023054"/>
    </source>
</evidence>
<feature type="compositionally biased region" description="Basic and acidic residues" evidence="6">
    <location>
        <begin position="547"/>
        <end position="575"/>
    </location>
</feature>
<evidence type="ECO:0000313" key="9">
    <source>
        <dbReference type="Proteomes" id="UP000590412"/>
    </source>
</evidence>
<evidence type="ECO:0000256" key="4">
    <source>
        <dbReference type="ARBA" id="ARBA00023242"/>
    </source>
</evidence>
<dbReference type="FunFam" id="3.40.50.10190:FF:000067">
    <property type="entry name" value="Pescadillo homolog"/>
    <property type="match status" value="1"/>
</dbReference>
<dbReference type="SUPFAM" id="SSF52113">
    <property type="entry name" value="BRCT domain"/>
    <property type="match status" value="1"/>
</dbReference>
<dbReference type="InterPro" id="IPR036420">
    <property type="entry name" value="BRCT_dom_sf"/>
</dbReference>
<comment type="function">
    <text evidence="5">Component of the NOP7 complex, which is required for maturation of the 25S and 5.8S ribosomal RNAs and formation of the 60S ribosome.</text>
</comment>
<dbReference type="PROSITE" id="PS50172">
    <property type="entry name" value="BRCT"/>
    <property type="match status" value="1"/>
</dbReference>
<organism evidence="8 9">
    <name type="scientific">Candida parapsilosis</name>
    <name type="common">Yeast</name>
    <dbReference type="NCBI Taxonomy" id="5480"/>
    <lineage>
        <taxon>Eukaryota</taxon>
        <taxon>Fungi</taxon>
        <taxon>Dikarya</taxon>
        <taxon>Ascomycota</taxon>
        <taxon>Saccharomycotina</taxon>
        <taxon>Pichiomycetes</taxon>
        <taxon>Debaryomycetaceae</taxon>
        <taxon>Candida/Lodderomyces clade</taxon>
        <taxon>Candida</taxon>
    </lineage>
</organism>
<feature type="domain" description="BRCT" evidence="7">
    <location>
        <begin position="367"/>
        <end position="466"/>
    </location>
</feature>
<feature type="compositionally biased region" description="Basic and acidic residues" evidence="6">
    <location>
        <begin position="485"/>
        <end position="495"/>
    </location>
</feature>
<evidence type="ECO:0000256" key="2">
    <source>
        <dbReference type="ARBA" id="ARBA00022552"/>
    </source>
</evidence>
<dbReference type="Pfam" id="PF06732">
    <property type="entry name" value="Pescadillo_N"/>
    <property type="match status" value="1"/>
</dbReference>
<keyword evidence="3" id="KW-0175">Coiled coil</keyword>
<feature type="compositionally biased region" description="Polar residues" evidence="6">
    <location>
        <begin position="275"/>
        <end position="286"/>
    </location>
</feature>
<dbReference type="GO" id="GO:0043021">
    <property type="term" value="F:ribonucleoprotein complex binding"/>
    <property type="evidence" value="ECO:0007669"/>
    <property type="project" value="UniProtKB-UniRule"/>
</dbReference>
<feature type="compositionally biased region" description="Basic residues" evidence="6">
    <location>
        <begin position="626"/>
        <end position="643"/>
    </location>
</feature>
<dbReference type="GO" id="GO:0070545">
    <property type="term" value="C:PeBoW complex"/>
    <property type="evidence" value="ECO:0007669"/>
    <property type="project" value="EnsemblFungi"/>
</dbReference>
<dbReference type="GO" id="GO:0030687">
    <property type="term" value="C:preribosome, large subunit precursor"/>
    <property type="evidence" value="ECO:0007669"/>
    <property type="project" value="UniProtKB-UniRule"/>
</dbReference>
<name>A0A8X7NJZ3_CANPA</name>
<dbReference type="InterPro" id="IPR010613">
    <property type="entry name" value="PES"/>
</dbReference>
<proteinExistence type="inferred from homology"/>
<feature type="compositionally biased region" description="Acidic residues" evidence="6">
    <location>
        <begin position="320"/>
        <end position="345"/>
    </location>
</feature>
<keyword evidence="2 5" id="KW-0698">rRNA processing</keyword>
<comment type="subunit">
    <text evidence="5">Component of the NOP7 complex, composed of ERB1, NOP7 and YTM1. Within the NOP7 complex ERB1 appears to interact directly with NOP7 and YTM1. The NOP7 complex also associates with the 66S pre-ribosome.</text>
</comment>
<dbReference type="AlphaFoldDB" id="A0A8X7NJZ3"/>
<feature type="compositionally biased region" description="Acidic residues" evidence="6">
    <location>
        <begin position="499"/>
        <end position="546"/>
    </location>
</feature>
<evidence type="ECO:0000259" key="7">
    <source>
        <dbReference type="PROSITE" id="PS50172"/>
    </source>
</evidence>
<dbReference type="InterPro" id="IPR001357">
    <property type="entry name" value="BRCT_dom"/>
</dbReference>
<dbReference type="SMART" id="SM00292">
    <property type="entry name" value="BRCT"/>
    <property type="match status" value="1"/>
</dbReference>
<feature type="compositionally biased region" description="Basic and acidic residues" evidence="6">
    <location>
        <begin position="615"/>
        <end position="625"/>
    </location>
</feature>
<feature type="region of interest" description="Disordered" evidence="6">
    <location>
        <begin position="612"/>
        <end position="643"/>
    </location>
</feature>
<dbReference type="CDD" id="cd17709">
    <property type="entry name" value="BRCT_pescadillo_like"/>
    <property type="match status" value="1"/>
</dbReference>
<dbReference type="HAMAP" id="MF_03028">
    <property type="entry name" value="Pescadillo"/>
    <property type="match status" value="1"/>
</dbReference>
<feature type="compositionally biased region" description="Basic and acidic residues" evidence="6">
    <location>
        <begin position="299"/>
        <end position="310"/>
    </location>
</feature>
<comment type="similarity">
    <text evidence="5">Belongs to the pescadillo family.</text>
</comment>
<dbReference type="Proteomes" id="UP000590412">
    <property type="component" value="Unassembled WGS sequence"/>
</dbReference>
<dbReference type="GO" id="GO:0000466">
    <property type="term" value="P:maturation of 5.8S rRNA from tricistronic rRNA transcript (SSU-rRNA, 5.8S rRNA, LSU-rRNA)"/>
    <property type="evidence" value="ECO:0007669"/>
    <property type="project" value="UniProtKB-UniRule"/>
</dbReference>
<dbReference type="GO" id="GO:0000463">
    <property type="term" value="P:maturation of LSU-rRNA from tricistronic rRNA transcript (SSU-rRNA, 5.8S rRNA, LSU-rRNA)"/>
    <property type="evidence" value="ECO:0007669"/>
    <property type="project" value="UniProtKB-UniRule"/>
</dbReference>
<gene>
    <name evidence="5" type="primary">NOP7</name>
    <name evidence="8" type="ORF">FOB60_003618</name>
</gene>
<accession>A0A8X7NJZ3</accession>
<keyword evidence="1 5" id="KW-0690">Ribosome biogenesis</keyword>
<dbReference type="PANTHER" id="PTHR12221:SF6">
    <property type="entry name" value="PESCADILLO HOMOLOG"/>
    <property type="match status" value="1"/>
</dbReference>